<sequence>MGSCRDSEGWLPVSSKRPFDSTPCFQEGIVLSSLLAILLAFSLLRSIQLWTRPTLQRSLKSWSLLWLKIALLLAALGVSTANAILIVTQRRTVPVVQYYRLEPVALAFSILLTYFNHTRTRTSSSALLLFWPLYFLVLGFWTRTIIDTRLSSFSTILIFKAVTVGFSLLSFILECVGPEPDAVPDDKVEESPILTANIFSIWSFGWMTSLMRKGTKQFITEKDLPPLLERDRSANLGRELKSALEKHTLWKALFVAYGGPYAYAAYLKVLQDCLAFLQPQLLRWFLSYISRYQEARFAPEDDPSRPPKFEGFAIAVIMCVASVVQTVCLNQYFQQTYETGMRVRAGLVTTIYNKALVLSNDERSQSSGDIVNLMSVDATRLQDLCTYGLISLSGPLQITLAFISLYSLLGWSAFVGVAIMIFSIPLNTLIARILKKMQEQQMKNRDKRTRLMSELLSNIKSIKLYAWENTFIRRVLETRNDHELKLLRKIGVVTSFNMALWSGIPILVAFSSFATAAATSDQPLTSDIIFPALSLFMLLQFPLAMFAQVTSNIIEAWVSVKRLSTFLGATELQPDARNVDENVELNAGDEVLSIKDGEFSWDRNSVQPTLEGINLSVKKGELVGILGRVGAGKTSLMSAIIGDMTKREGEVTVRGTIAYAPQNPWILSATVRDNILFSFEYDEAFYNLVVEACALGPDLALLPQGDMTEVGEKGITLSGGQRARISLARAVYARADLTLLDDCLAAVDSHVARHVFGVFRFTLKTVFSAHSESSDNIIGPRGLLATKARILVTNSIAFIRQFDSLAFIRRGVILESGTYESLMQNPQAEITKLVKGHGRSSSSSGTSTPFLISGNVTPDPEDKELQDLLDKDSTTPISEKLRRRASFEKAKLATRSSLQASTSSGLTREHQEQGKVKIGVYKAYINAASKFGFTVFLLATIGQQAAAVLSTLTLRYWGEHNRQVGTNEGMFKYLLLYGSFSLSASVLGGFSAVIMWVYCALRSARKLHDSMLYSLMRAPLTFFELTPTGRILNLFSRDTYVVDQILARVIQGLCRTVAVCLSILIVIGSSFPPFLIVVFPLGWFYLRVMKYYLATSRELKRLDAVSRSPIFAWFSESLAGLSTIRAFRQQTVFAAINHDRIDRNQVCYLPSISVNRWLAVRLEFVGALIIFAVTLLSMAALITTGVDAGLVGLVLSYALNTTSSLNWVVRSASEVEQNIVSVERILHQTEVEPEASYDTVDVTLPAGWPSTGTIRFQNYSARYRAGLDLVLRDISVEIKSGKKIGVCGRTGAGKSSLLLALFRIIEPASGTIFIDGVDITKIGLYDLRSIISIVPQTPDLFEGTLRDNIDPVGEYTDSDIWVALEQAHLKDHILQLPGQLDASVREGGSSLSSGQRQLLCFARALLKKTKVLVLDEATSAVDLDTDQAIQGIIQGPAFKDVTILTIAHRLNTIIESDQIIVMDSGKVAEFDTPSELLSSPLSQFYSLAKEAVFDNDEQAPPKKCKQRSDKEKTRRKHSAYDENVDPTANPRPAKQAKGGCKHVEEMLPPIYIYKSSKIVDDDDSVAGDLEA</sequence>
<keyword evidence="3" id="KW-0926">Vacuole</keyword>
<protein>
    <recommendedName>
        <fullName evidence="16">Metal resistance protein YCF1</fullName>
    </recommendedName>
</protein>
<name>A0A4Q2D0H2_9AGAR</name>
<dbReference type="InterPro" id="IPR056227">
    <property type="entry name" value="TMD0_ABC"/>
</dbReference>
<keyword evidence="5" id="KW-0677">Repeat</keyword>
<dbReference type="InterPro" id="IPR003439">
    <property type="entry name" value="ABC_transporter-like_ATP-bd"/>
</dbReference>
<dbReference type="OrthoDB" id="6500128at2759"/>
<feature type="transmembrane region" description="Helical" evidence="11">
    <location>
        <begin position="1045"/>
        <end position="1068"/>
    </location>
</feature>
<keyword evidence="2" id="KW-0813">Transport</keyword>
<dbReference type="SUPFAM" id="SSF52540">
    <property type="entry name" value="P-loop containing nucleoside triphosphate hydrolases"/>
    <property type="match status" value="2"/>
</dbReference>
<feature type="domain" description="ABC transmembrane type-1" evidence="13">
    <location>
        <begin position="267"/>
        <end position="555"/>
    </location>
</feature>
<evidence type="ECO:0000256" key="2">
    <source>
        <dbReference type="ARBA" id="ARBA00022448"/>
    </source>
</evidence>
<dbReference type="STRING" id="2316362.A0A4Q2D0H2"/>
<dbReference type="CDD" id="cd18580">
    <property type="entry name" value="ABC_6TM_ABCC_D2"/>
    <property type="match status" value="1"/>
</dbReference>
<dbReference type="Gene3D" id="1.20.1560.10">
    <property type="entry name" value="ABC transporter type 1, transmembrane domain"/>
    <property type="match status" value="2"/>
</dbReference>
<dbReference type="InterPro" id="IPR011527">
    <property type="entry name" value="ABC1_TM_dom"/>
</dbReference>
<evidence type="ECO:0000313" key="14">
    <source>
        <dbReference type="EMBL" id="RXW12637.1"/>
    </source>
</evidence>
<dbReference type="InterPro" id="IPR036640">
    <property type="entry name" value="ABC1_TM_sf"/>
</dbReference>
<evidence type="ECO:0000256" key="9">
    <source>
        <dbReference type="ARBA" id="ARBA00023136"/>
    </source>
</evidence>
<dbReference type="Pfam" id="PF00664">
    <property type="entry name" value="ABC_membrane"/>
    <property type="match status" value="2"/>
</dbReference>
<organism evidence="14 15">
    <name type="scientific">Candolleomyces aberdarensis</name>
    <dbReference type="NCBI Taxonomy" id="2316362"/>
    <lineage>
        <taxon>Eukaryota</taxon>
        <taxon>Fungi</taxon>
        <taxon>Dikarya</taxon>
        <taxon>Basidiomycota</taxon>
        <taxon>Agaricomycotina</taxon>
        <taxon>Agaricomycetes</taxon>
        <taxon>Agaricomycetidae</taxon>
        <taxon>Agaricales</taxon>
        <taxon>Agaricineae</taxon>
        <taxon>Psathyrellaceae</taxon>
        <taxon>Candolleomyces</taxon>
    </lineage>
</organism>
<keyword evidence="4 11" id="KW-0812">Transmembrane</keyword>
<dbReference type="GO" id="GO:0140359">
    <property type="term" value="F:ABC-type transporter activity"/>
    <property type="evidence" value="ECO:0007669"/>
    <property type="project" value="InterPro"/>
</dbReference>
<dbReference type="EMBL" id="SDEE01001174">
    <property type="protein sequence ID" value="RXW12637.1"/>
    <property type="molecule type" value="Genomic_DNA"/>
</dbReference>
<evidence type="ECO:0000256" key="4">
    <source>
        <dbReference type="ARBA" id="ARBA00022692"/>
    </source>
</evidence>
<comment type="caution">
    <text evidence="14">The sequence shown here is derived from an EMBL/GenBank/DDBJ whole genome shotgun (WGS) entry which is preliminary data.</text>
</comment>
<keyword evidence="15" id="KW-1185">Reference proteome</keyword>
<dbReference type="FunFam" id="3.40.50.300:FF:000565">
    <property type="entry name" value="ABC bile acid transporter"/>
    <property type="match status" value="1"/>
</dbReference>
<comment type="subcellular location">
    <subcellularLocation>
        <location evidence="1">Vacuole membrane</location>
        <topology evidence="1">Multi-pass membrane protein</topology>
    </subcellularLocation>
</comment>
<reference evidence="14 15" key="1">
    <citation type="submission" date="2019-01" db="EMBL/GenBank/DDBJ databases">
        <title>Draft genome sequence of Psathyrella aberdarensis IHI B618.</title>
        <authorList>
            <person name="Buettner E."/>
            <person name="Kellner H."/>
        </authorList>
    </citation>
    <scope>NUCLEOTIDE SEQUENCE [LARGE SCALE GENOMIC DNA]</scope>
    <source>
        <strain evidence="14 15">IHI B618</strain>
    </source>
</reference>
<dbReference type="GO" id="GO:0000329">
    <property type="term" value="C:fungal-type vacuole membrane"/>
    <property type="evidence" value="ECO:0007669"/>
    <property type="project" value="UniProtKB-ARBA"/>
</dbReference>
<dbReference type="InterPro" id="IPR044746">
    <property type="entry name" value="ABCC_6TM_D1"/>
</dbReference>
<feature type="region of interest" description="Disordered" evidence="10">
    <location>
        <begin position="833"/>
        <end position="856"/>
    </location>
</feature>
<gene>
    <name evidence="14" type="ORF">EST38_g13216</name>
</gene>
<feature type="domain" description="ABC transporter" evidence="12">
    <location>
        <begin position="1254"/>
        <end position="1489"/>
    </location>
</feature>
<feature type="transmembrane region" description="Helical" evidence="11">
    <location>
        <begin position="498"/>
        <end position="516"/>
    </location>
</feature>
<feature type="transmembrane region" description="Helical" evidence="11">
    <location>
        <begin position="123"/>
        <end position="141"/>
    </location>
</feature>
<feature type="transmembrane region" description="Helical" evidence="11">
    <location>
        <begin position="411"/>
        <end position="434"/>
    </location>
</feature>
<dbReference type="FunFam" id="3.40.50.300:FF:000997">
    <property type="entry name" value="Multidrug resistance-associated protein 1"/>
    <property type="match status" value="1"/>
</dbReference>
<feature type="transmembrane region" description="Helical" evidence="11">
    <location>
        <begin position="312"/>
        <end position="333"/>
    </location>
</feature>
<dbReference type="FunFam" id="1.20.1560.10:FF:000020">
    <property type="entry name" value="ABC metal ion transporter"/>
    <property type="match status" value="1"/>
</dbReference>
<dbReference type="PROSITE" id="PS00211">
    <property type="entry name" value="ABC_TRANSPORTER_1"/>
    <property type="match status" value="2"/>
</dbReference>
<feature type="domain" description="ABC transmembrane type-1" evidence="13">
    <location>
        <begin position="937"/>
        <end position="1217"/>
    </location>
</feature>
<feature type="transmembrane region" description="Helical" evidence="11">
    <location>
        <begin position="974"/>
        <end position="1001"/>
    </location>
</feature>
<feature type="transmembrane region" description="Helical" evidence="11">
    <location>
        <begin position="248"/>
        <end position="266"/>
    </location>
</feature>
<feature type="transmembrane region" description="Helical" evidence="11">
    <location>
        <begin position="24"/>
        <end position="44"/>
    </location>
</feature>
<evidence type="ECO:0000256" key="10">
    <source>
        <dbReference type="SAM" id="MobiDB-lite"/>
    </source>
</evidence>
<evidence type="ECO:0008006" key="16">
    <source>
        <dbReference type="Google" id="ProtNLM"/>
    </source>
</evidence>
<keyword evidence="7" id="KW-0067">ATP-binding</keyword>
<evidence type="ECO:0000313" key="15">
    <source>
        <dbReference type="Proteomes" id="UP000290288"/>
    </source>
</evidence>
<dbReference type="InterPro" id="IPR044726">
    <property type="entry name" value="ABCC_6TM_D2"/>
</dbReference>
<evidence type="ECO:0000256" key="3">
    <source>
        <dbReference type="ARBA" id="ARBA00022554"/>
    </source>
</evidence>
<feature type="transmembrane region" description="Helical" evidence="11">
    <location>
        <begin position="153"/>
        <end position="173"/>
    </location>
</feature>
<accession>A0A4Q2D0H2</accession>
<evidence type="ECO:0000256" key="7">
    <source>
        <dbReference type="ARBA" id="ARBA00022840"/>
    </source>
</evidence>
<evidence type="ECO:0000256" key="11">
    <source>
        <dbReference type="SAM" id="Phobius"/>
    </source>
</evidence>
<evidence type="ECO:0000256" key="5">
    <source>
        <dbReference type="ARBA" id="ARBA00022737"/>
    </source>
</evidence>
<dbReference type="PROSITE" id="PS50893">
    <property type="entry name" value="ABC_TRANSPORTER_2"/>
    <property type="match status" value="2"/>
</dbReference>
<dbReference type="SUPFAM" id="SSF90123">
    <property type="entry name" value="ABC transporter transmembrane region"/>
    <property type="match status" value="2"/>
</dbReference>
<dbReference type="PROSITE" id="PS50929">
    <property type="entry name" value="ABC_TM1F"/>
    <property type="match status" value="2"/>
</dbReference>
<dbReference type="CDD" id="cd03244">
    <property type="entry name" value="ABCC_MRP_domain2"/>
    <property type="match status" value="1"/>
</dbReference>
<dbReference type="Proteomes" id="UP000290288">
    <property type="component" value="Unassembled WGS sequence"/>
</dbReference>
<dbReference type="Gene3D" id="3.40.50.300">
    <property type="entry name" value="P-loop containing nucleotide triphosphate hydrolases"/>
    <property type="match status" value="2"/>
</dbReference>
<feature type="transmembrane region" description="Helical" evidence="11">
    <location>
        <begin position="384"/>
        <end position="405"/>
    </location>
</feature>
<dbReference type="GO" id="GO:0016887">
    <property type="term" value="F:ATP hydrolysis activity"/>
    <property type="evidence" value="ECO:0007669"/>
    <property type="project" value="InterPro"/>
</dbReference>
<dbReference type="PANTHER" id="PTHR24223">
    <property type="entry name" value="ATP-BINDING CASSETTE SUB-FAMILY C"/>
    <property type="match status" value="1"/>
</dbReference>
<feature type="region of interest" description="Disordered" evidence="10">
    <location>
        <begin position="1496"/>
        <end position="1541"/>
    </location>
</feature>
<evidence type="ECO:0000256" key="1">
    <source>
        <dbReference type="ARBA" id="ARBA00004128"/>
    </source>
</evidence>
<dbReference type="InterPro" id="IPR017871">
    <property type="entry name" value="ABC_transporter-like_CS"/>
</dbReference>
<dbReference type="SMART" id="SM00382">
    <property type="entry name" value="AAA"/>
    <property type="match status" value="2"/>
</dbReference>
<keyword evidence="6" id="KW-0547">Nucleotide-binding</keyword>
<feature type="transmembrane region" description="Helical" evidence="11">
    <location>
        <begin position="1074"/>
        <end position="1093"/>
    </location>
</feature>
<dbReference type="InterPro" id="IPR003593">
    <property type="entry name" value="AAA+_ATPase"/>
</dbReference>
<dbReference type="CDD" id="cd03250">
    <property type="entry name" value="ABCC_MRP_domain1"/>
    <property type="match status" value="1"/>
</dbReference>
<keyword evidence="9 11" id="KW-0472">Membrane</keyword>
<evidence type="ECO:0000256" key="8">
    <source>
        <dbReference type="ARBA" id="ARBA00022989"/>
    </source>
</evidence>
<dbReference type="CDD" id="cd18579">
    <property type="entry name" value="ABC_6TM_ABCC_D1"/>
    <property type="match status" value="1"/>
</dbReference>
<dbReference type="PANTHER" id="PTHR24223:SF443">
    <property type="entry name" value="MULTIDRUG-RESISTANCE LIKE PROTEIN 1, ISOFORM I"/>
    <property type="match status" value="1"/>
</dbReference>
<feature type="transmembrane region" description="Helical" evidence="11">
    <location>
        <begin position="1162"/>
        <end position="1182"/>
    </location>
</feature>
<dbReference type="Pfam" id="PF24357">
    <property type="entry name" value="TMD0_ABC"/>
    <property type="match status" value="1"/>
</dbReference>
<feature type="transmembrane region" description="Helical" evidence="11">
    <location>
        <begin position="99"/>
        <end position="117"/>
    </location>
</feature>
<feature type="transmembrane region" description="Helical" evidence="11">
    <location>
        <begin position="931"/>
        <end position="954"/>
    </location>
</feature>
<dbReference type="Pfam" id="PF00005">
    <property type="entry name" value="ABC_tran"/>
    <property type="match status" value="2"/>
</dbReference>
<feature type="transmembrane region" description="Helical" evidence="11">
    <location>
        <begin position="64"/>
        <end position="87"/>
    </location>
</feature>
<feature type="transmembrane region" description="Helical" evidence="11">
    <location>
        <begin position="528"/>
        <end position="547"/>
    </location>
</feature>
<proteinExistence type="predicted"/>
<evidence type="ECO:0000259" key="13">
    <source>
        <dbReference type="PROSITE" id="PS50929"/>
    </source>
</evidence>
<dbReference type="InterPro" id="IPR050173">
    <property type="entry name" value="ABC_transporter_C-like"/>
</dbReference>
<evidence type="ECO:0000256" key="6">
    <source>
        <dbReference type="ARBA" id="ARBA00022741"/>
    </source>
</evidence>
<feature type="domain" description="ABC transporter" evidence="12">
    <location>
        <begin position="592"/>
        <end position="835"/>
    </location>
</feature>
<dbReference type="GO" id="GO:0005524">
    <property type="term" value="F:ATP binding"/>
    <property type="evidence" value="ECO:0007669"/>
    <property type="project" value="UniProtKB-KW"/>
</dbReference>
<dbReference type="InterPro" id="IPR027417">
    <property type="entry name" value="P-loop_NTPase"/>
</dbReference>
<evidence type="ECO:0000259" key="12">
    <source>
        <dbReference type="PROSITE" id="PS50893"/>
    </source>
</evidence>
<dbReference type="FunFam" id="1.20.1560.10:FF:000010">
    <property type="entry name" value="Multidrug resistance-associated ABC transporter"/>
    <property type="match status" value="1"/>
</dbReference>
<keyword evidence="8 11" id="KW-1133">Transmembrane helix</keyword>